<keyword evidence="2 11" id="KW-1003">Cell membrane</keyword>
<dbReference type="NCBIfam" id="NF001454">
    <property type="entry name" value="PRK00315.1"/>
    <property type="match status" value="1"/>
</dbReference>
<evidence type="ECO:0000256" key="1">
    <source>
        <dbReference type="ARBA" id="ARBA00022448"/>
    </source>
</evidence>
<keyword evidence="14" id="KW-1185">Reference proteome</keyword>
<dbReference type="Pfam" id="PF02669">
    <property type="entry name" value="KdpC"/>
    <property type="match status" value="1"/>
</dbReference>
<sequence length="189" mass="19464">MIRNLVTAVGMLALFTLVTGLAYPLTVTGAAQALFPHQADGSLLERDGRVVGSEQLAQGFTGQGYFHPRPSDVDHDGAASGGANLGPLDEGLLEDFADRTEEYRTVNGLPEDLPVPVDAVTASASGLDPHISVANARLQAGRVAEARGLPAEDVQALIGEHTAPRAAGVLGEPGVNVLTLNLALDEAAP</sequence>
<keyword evidence="8 11" id="KW-1133">Transmembrane helix</keyword>
<dbReference type="Proteomes" id="UP000579647">
    <property type="component" value="Unassembled WGS sequence"/>
</dbReference>
<evidence type="ECO:0000256" key="8">
    <source>
        <dbReference type="ARBA" id="ARBA00022989"/>
    </source>
</evidence>
<dbReference type="RefSeq" id="WP_184365821.1">
    <property type="nucleotide sequence ID" value="NZ_BAAAKM010000003.1"/>
</dbReference>
<dbReference type="EMBL" id="JACHDO010000001">
    <property type="protein sequence ID" value="MBB5492335.1"/>
    <property type="molecule type" value="Genomic_DNA"/>
</dbReference>
<feature type="region of interest" description="Disordered" evidence="12">
    <location>
        <begin position="61"/>
        <end position="85"/>
    </location>
</feature>
<evidence type="ECO:0000256" key="6">
    <source>
        <dbReference type="ARBA" id="ARBA00022840"/>
    </source>
</evidence>
<keyword evidence="5 11" id="KW-0547">Nucleotide-binding</keyword>
<keyword evidence="9 11" id="KW-0406">Ion transport</keyword>
<dbReference type="GO" id="GO:0005524">
    <property type="term" value="F:ATP binding"/>
    <property type="evidence" value="ECO:0007669"/>
    <property type="project" value="UniProtKB-UniRule"/>
</dbReference>
<accession>A0A840WKF8</accession>
<dbReference type="PIRSF" id="PIRSF001296">
    <property type="entry name" value="K_ATPase_KdpC"/>
    <property type="match status" value="1"/>
</dbReference>
<name>A0A840WKF8_9ACTN</name>
<evidence type="ECO:0000256" key="11">
    <source>
        <dbReference type="HAMAP-Rule" id="MF_00276"/>
    </source>
</evidence>
<protein>
    <recommendedName>
        <fullName evidence="11">Potassium-transporting ATPase KdpC subunit</fullName>
    </recommendedName>
    <alternativeName>
        <fullName evidence="11">ATP phosphohydrolase [potassium-transporting] C chain</fullName>
    </alternativeName>
    <alternativeName>
        <fullName evidence="11">Potassium-binding and translocating subunit C</fullName>
    </alternativeName>
    <alternativeName>
        <fullName evidence="11">Potassium-translocating ATPase C chain</fullName>
    </alternativeName>
</protein>
<proteinExistence type="inferred from homology"/>
<dbReference type="GO" id="GO:0008556">
    <property type="term" value="F:P-type potassium transmembrane transporter activity"/>
    <property type="evidence" value="ECO:0007669"/>
    <property type="project" value="InterPro"/>
</dbReference>
<keyword evidence="1 11" id="KW-0813">Transport</keyword>
<dbReference type="GO" id="GO:0005886">
    <property type="term" value="C:plasma membrane"/>
    <property type="evidence" value="ECO:0007669"/>
    <property type="project" value="UniProtKB-SubCell"/>
</dbReference>
<keyword evidence="10 11" id="KW-0472">Membrane</keyword>
<evidence type="ECO:0000256" key="4">
    <source>
        <dbReference type="ARBA" id="ARBA00022692"/>
    </source>
</evidence>
<keyword evidence="7 11" id="KW-0630">Potassium</keyword>
<evidence type="ECO:0000256" key="9">
    <source>
        <dbReference type="ARBA" id="ARBA00023065"/>
    </source>
</evidence>
<organism evidence="13 14">
    <name type="scientific">Nocardiopsis metallicus</name>
    <dbReference type="NCBI Taxonomy" id="179819"/>
    <lineage>
        <taxon>Bacteria</taxon>
        <taxon>Bacillati</taxon>
        <taxon>Actinomycetota</taxon>
        <taxon>Actinomycetes</taxon>
        <taxon>Streptosporangiales</taxon>
        <taxon>Nocardiopsidaceae</taxon>
        <taxon>Nocardiopsis</taxon>
    </lineage>
</organism>
<comment type="similarity">
    <text evidence="11">Belongs to the KdpC family.</text>
</comment>
<comment type="caution">
    <text evidence="13">The sequence shown here is derived from an EMBL/GenBank/DDBJ whole genome shotgun (WGS) entry which is preliminary data.</text>
</comment>
<dbReference type="InterPro" id="IPR003820">
    <property type="entry name" value="KdpC"/>
</dbReference>
<dbReference type="NCBIfam" id="TIGR00681">
    <property type="entry name" value="kdpC"/>
    <property type="match status" value="1"/>
</dbReference>
<dbReference type="AlphaFoldDB" id="A0A840WKF8"/>
<evidence type="ECO:0000313" key="14">
    <source>
        <dbReference type="Proteomes" id="UP000579647"/>
    </source>
</evidence>
<evidence type="ECO:0000256" key="12">
    <source>
        <dbReference type="SAM" id="MobiDB-lite"/>
    </source>
</evidence>
<dbReference type="HAMAP" id="MF_00276">
    <property type="entry name" value="KdpC"/>
    <property type="match status" value="1"/>
</dbReference>
<dbReference type="PANTHER" id="PTHR30042:SF2">
    <property type="entry name" value="POTASSIUM-TRANSPORTING ATPASE KDPC SUBUNIT"/>
    <property type="match status" value="1"/>
</dbReference>
<gene>
    <name evidence="11" type="primary">kdpC</name>
    <name evidence="13" type="ORF">HNR07_003472</name>
</gene>
<keyword evidence="6 11" id="KW-0067">ATP-binding</keyword>
<evidence type="ECO:0000256" key="5">
    <source>
        <dbReference type="ARBA" id="ARBA00022741"/>
    </source>
</evidence>
<keyword evidence="3 11" id="KW-0633">Potassium transport</keyword>
<comment type="function">
    <text evidence="11">Part of the high-affinity ATP-driven potassium transport (or Kdp) system, which catalyzes the hydrolysis of ATP coupled with the electrogenic transport of potassium into the cytoplasm. This subunit acts as a catalytic chaperone that increases the ATP-binding affinity of the ATP-hydrolyzing subunit KdpB by the formation of a transient KdpB/KdpC/ATP ternary complex.</text>
</comment>
<comment type="subcellular location">
    <subcellularLocation>
        <location evidence="11">Cell membrane</location>
        <topology evidence="11">Single-pass membrane protein</topology>
    </subcellularLocation>
</comment>
<reference evidence="13 14" key="1">
    <citation type="submission" date="2020-08" db="EMBL/GenBank/DDBJ databases">
        <title>Sequencing the genomes of 1000 actinobacteria strains.</title>
        <authorList>
            <person name="Klenk H.-P."/>
        </authorList>
    </citation>
    <scope>NUCLEOTIDE SEQUENCE [LARGE SCALE GENOMIC DNA]</scope>
    <source>
        <strain evidence="13 14">DSM 44598</strain>
    </source>
</reference>
<dbReference type="PANTHER" id="PTHR30042">
    <property type="entry name" value="POTASSIUM-TRANSPORTING ATPASE C CHAIN"/>
    <property type="match status" value="1"/>
</dbReference>
<keyword evidence="4 11" id="KW-0812">Transmembrane</keyword>
<evidence type="ECO:0000256" key="7">
    <source>
        <dbReference type="ARBA" id="ARBA00022958"/>
    </source>
</evidence>
<comment type="subunit">
    <text evidence="11">The system is composed of three essential subunits: KdpA, KdpB and KdpC.</text>
</comment>
<evidence type="ECO:0000256" key="3">
    <source>
        <dbReference type="ARBA" id="ARBA00022538"/>
    </source>
</evidence>
<evidence type="ECO:0000256" key="10">
    <source>
        <dbReference type="ARBA" id="ARBA00023136"/>
    </source>
</evidence>
<evidence type="ECO:0000313" key="13">
    <source>
        <dbReference type="EMBL" id="MBB5492335.1"/>
    </source>
</evidence>
<evidence type="ECO:0000256" key="2">
    <source>
        <dbReference type="ARBA" id="ARBA00022475"/>
    </source>
</evidence>